<evidence type="ECO:0000256" key="1">
    <source>
        <dbReference type="SAM" id="MobiDB-lite"/>
    </source>
</evidence>
<keyword evidence="3" id="KW-1185">Reference proteome</keyword>
<proteinExistence type="predicted"/>
<dbReference type="AlphaFoldDB" id="A0A9P7QTV2"/>
<comment type="caution">
    <text evidence="2">The sequence shown here is derived from an EMBL/GenBank/DDBJ whole genome shotgun (WGS) entry which is preliminary data.</text>
</comment>
<accession>A0A9P7QTV2</accession>
<feature type="region of interest" description="Disordered" evidence="1">
    <location>
        <begin position="47"/>
        <end position="79"/>
    </location>
</feature>
<evidence type="ECO:0000313" key="3">
    <source>
        <dbReference type="Proteomes" id="UP000699042"/>
    </source>
</evidence>
<dbReference type="Proteomes" id="UP000699042">
    <property type="component" value="Unassembled WGS sequence"/>
</dbReference>
<sequence length="79" mass="9113">PDVVLADEIPEDLLVETSVVRNLISCTAQFDCFQKHRLRLLSREPRAHGRRYAHRTEPRYRDADAAKGKSLDHLGMELE</sequence>
<name>A0A9P7QTV2_9PEZI</name>
<reference evidence="2" key="1">
    <citation type="submission" date="2021-05" db="EMBL/GenBank/DDBJ databases">
        <title>Comparative genomics of three Colletotrichum scovillei strains and genetic complementation revealed genes involved fungal growth and virulence on chili pepper.</title>
        <authorList>
            <person name="Hsieh D.-K."/>
            <person name="Chuang S.-C."/>
            <person name="Chen C.-Y."/>
            <person name="Chao Y.-T."/>
            <person name="Lu M.-Y.J."/>
            <person name="Lee M.-H."/>
            <person name="Shih M.-C."/>
        </authorList>
    </citation>
    <scope>NUCLEOTIDE SEQUENCE</scope>
    <source>
        <strain evidence="2">Coll-153</strain>
    </source>
</reference>
<feature type="compositionally biased region" description="Basic and acidic residues" evidence="1">
    <location>
        <begin position="54"/>
        <end position="79"/>
    </location>
</feature>
<dbReference type="EMBL" id="JAESDN010000012">
    <property type="protein sequence ID" value="KAG7043399.1"/>
    <property type="molecule type" value="Genomic_DNA"/>
</dbReference>
<protein>
    <submittedName>
        <fullName evidence="2">Aldo/keto reductase</fullName>
    </submittedName>
</protein>
<organism evidence="2 3">
    <name type="scientific">Colletotrichum scovillei</name>
    <dbReference type="NCBI Taxonomy" id="1209932"/>
    <lineage>
        <taxon>Eukaryota</taxon>
        <taxon>Fungi</taxon>
        <taxon>Dikarya</taxon>
        <taxon>Ascomycota</taxon>
        <taxon>Pezizomycotina</taxon>
        <taxon>Sordariomycetes</taxon>
        <taxon>Hypocreomycetidae</taxon>
        <taxon>Glomerellales</taxon>
        <taxon>Glomerellaceae</taxon>
        <taxon>Colletotrichum</taxon>
        <taxon>Colletotrichum acutatum species complex</taxon>
    </lineage>
</organism>
<evidence type="ECO:0000313" key="2">
    <source>
        <dbReference type="EMBL" id="KAG7043399.1"/>
    </source>
</evidence>
<gene>
    <name evidence="2" type="ORF">JMJ77_003105</name>
</gene>
<feature type="non-terminal residue" evidence="2">
    <location>
        <position position="1"/>
    </location>
</feature>